<proteinExistence type="predicted"/>
<dbReference type="Pfam" id="PF24883">
    <property type="entry name" value="NPHP3_N"/>
    <property type="match status" value="1"/>
</dbReference>
<dbReference type="EMBL" id="MU157955">
    <property type="protein sequence ID" value="KAF9522224.1"/>
    <property type="molecule type" value="Genomic_DNA"/>
</dbReference>
<feature type="domain" description="NACHT" evidence="2">
    <location>
        <begin position="81"/>
        <end position="228"/>
    </location>
</feature>
<accession>A0A9P6E458</accession>
<dbReference type="Proteomes" id="UP000807306">
    <property type="component" value="Unassembled WGS sequence"/>
</dbReference>
<dbReference type="OrthoDB" id="163438at2759"/>
<gene>
    <name evidence="3" type="ORF">CPB83DRAFT_899821</name>
</gene>
<dbReference type="AlphaFoldDB" id="A0A9P6E458"/>
<evidence type="ECO:0000313" key="4">
    <source>
        <dbReference type="Proteomes" id="UP000807306"/>
    </source>
</evidence>
<evidence type="ECO:0000256" key="1">
    <source>
        <dbReference type="ARBA" id="ARBA00022737"/>
    </source>
</evidence>
<protein>
    <recommendedName>
        <fullName evidence="2">NACHT domain-containing protein</fullName>
    </recommendedName>
</protein>
<name>A0A9P6E458_9AGAR</name>
<evidence type="ECO:0000313" key="3">
    <source>
        <dbReference type="EMBL" id="KAF9522224.1"/>
    </source>
</evidence>
<comment type="caution">
    <text evidence="3">The sequence shown here is derived from an EMBL/GenBank/DDBJ whole genome shotgun (WGS) entry which is preliminary data.</text>
</comment>
<reference evidence="3" key="1">
    <citation type="submission" date="2020-11" db="EMBL/GenBank/DDBJ databases">
        <authorList>
            <consortium name="DOE Joint Genome Institute"/>
            <person name="Ahrendt S."/>
            <person name="Riley R."/>
            <person name="Andreopoulos W."/>
            <person name="Labutti K."/>
            <person name="Pangilinan J."/>
            <person name="Ruiz-Duenas F.J."/>
            <person name="Barrasa J.M."/>
            <person name="Sanchez-Garcia M."/>
            <person name="Camarero S."/>
            <person name="Miyauchi S."/>
            <person name="Serrano A."/>
            <person name="Linde D."/>
            <person name="Babiker R."/>
            <person name="Drula E."/>
            <person name="Ayuso-Fernandez I."/>
            <person name="Pacheco R."/>
            <person name="Padilla G."/>
            <person name="Ferreira P."/>
            <person name="Barriuso J."/>
            <person name="Kellner H."/>
            <person name="Castanera R."/>
            <person name="Alfaro M."/>
            <person name="Ramirez L."/>
            <person name="Pisabarro A.G."/>
            <person name="Kuo A."/>
            <person name="Tritt A."/>
            <person name="Lipzen A."/>
            <person name="He G."/>
            <person name="Yan M."/>
            <person name="Ng V."/>
            <person name="Cullen D."/>
            <person name="Martin F."/>
            <person name="Rosso M.-N."/>
            <person name="Henrissat B."/>
            <person name="Hibbett D."/>
            <person name="Martinez A.T."/>
            <person name="Grigoriev I.V."/>
        </authorList>
    </citation>
    <scope>NUCLEOTIDE SEQUENCE</scope>
    <source>
        <strain evidence="3">CBS 506.95</strain>
    </source>
</reference>
<sequence length="634" mass="71573">MQKSGFFENSSNVAIVNSNLHMAVNQTMDPSAALRFLYEAMAKHAGSGHQDPSTCLEGTRTSALEEIDEWKRKTLEEQSPEMIWLTGSAGSGKTAIAQTVYEQFKEEGLLVVQTSFFRSTGCTNLKYLPLSIAYQLAEKNSLLKASIEAVIQASPAVIDAPIHVQLQRLVLGPIAEAADHLPMVYVVLDGLDECGVEDQQIQIIRLIQAIITDQHLPIRFLIASRPESWIQTSLLSPSAPPLSTIFLNQDEEADDDIHLFYETEFKKIRNDPRHIHSMTSAQPSWPSTDVVKQLVEWASGQFIYAKTVTRFVGEPGHSPIRRLEIVLQPNSELTKSQSPLDRLDALYSQVLSCVVNWKITGKVLGALSVFISYISGTREALSIIEVVLGLNSGDAYLALRNLHPLVFVPSDLTLERERMPEKEYKAKLIDGINGIQLECPHFYHKSFTDFLHHPQRAGKYFIDTRRVHSAMAIGCLKVLQGVNTNPPTRLFSVTWQYAYYTWDFHCHSSGFKRNNRLLTKLENFSFISWYFISPDFLDRWKQMGPLFQLEIWNDDALAKIQNINKTLEGTDLYLSSDAKYSAFHMWNWFKTSVDTLSFSVLLHTRDILISSFLVGGLKSSPLLRARVSENVGQL</sequence>
<dbReference type="InterPro" id="IPR056884">
    <property type="entry name" value="NPHP3-like_N"/>
</dbReference>
<dbReference type="InterPro" id="IPR027417">
    <property type="entry name" value="P-loop_NTPase"/>
</dbReference>
<organism evidence="3 4">
    <name type="scientific">Crepidotus variabilis</name>
    <dbReference type="NCBI Taxonomy" id="179855"/>
    <lineage>
        <taxon>Eukaryota</taxon>
        <taxon>Fungi</taxon>
        <taxon>Dikarya</taxon>
        <taxon>Basidiomycota</taxon>
        <taxon>Agaricomycotina</taxon>
        <taxon>Agaricomycetes</taxon>
        <taxon>Agaricomycetidae</taxon>
        <taxon>Agaricales</taxon>
        <taxon>Agaricineae</taxon>
        <taxon>Crepidotaceae</taxon>
        <taxon>Crepidotus</taxon>
    </lineage>
</organism>
<dbReference type="PROSITE" id="PS50837">
    <property type="entry name" value="NACHT"/>
    <property type="match status" value="1"/>
</dbReference>
<dbReference type="InterPro" id="IPR007111">
    <property type="entry name" value="NACHT_NTPase"/>
</dbReference>
<dbReference type="Gene3D" id="3.40.50.300">
    <property type="entry name" value="P-loop containing nucleotide triphosphate hydrolases"/>
    <property type="match status" value="1"/>
</dbReference>
<dbReference type="SUPFAM" id="SSF52540">
    <property type="entry name" value="P-loop containing nucleoside triphosphate hydrolases"/>
    <property type="match status" value="1"/>
</dbReference>
<dbReference type="PANTHER" id="PTHR10039:SF14">
    <property type="entry name" value="NACHT DOMAIN-CONTAINING PROTEIN"/>
    <property type="match status" value="1"/>
</dbReference>
<evidence type="ECO:0000259" key="2">
    <source>
        <dbReference type="PROSITE" id="PS50837"/>
    </source>
</evidence>
<keyword evidence="4" id="KW-1185">Reference proteome</keyword>
<dbReference type="PANTHER" id="PTHR10039">
    <property type="entry name" value="AMELOGENIN"/>
    <property type="match status" value="1"/>
</dbReference>
<keyword evidence="1" id="KW-0677">Repeat</keyword>